<name>A0ACC0HZM6_9ERIC</name>
<reference evidence="1 2" key="1">
    <citation type="journal article" date="2022" name="Plant J.">
        <title>Chromosome-level genome of Camellia lanceoleosa provides a valuable resource for understanding genome evolution and self-incompatibility.</title>
        <authorList>
            <person name="Gong W."/>
            <person name="Xiao S."/>
            <person name="Wang L."/>
            <person name="Liao Z."/>
            <person name="Chang Y."/>
            <person name="Mo W."/>
            <person name="Hu G."/>
            <person name="Li W."/>
            <person name="Zhao G."/>
            <person name="Zhu H."/>
            <person name="Hu X."/>
            <person name="Ji K."/>
            <person name="Xiang X."/>
            <person name="Song Q."/>
            <person name="Yuan D."/>
            <person name="Jin S."/>
            <person name="Zhang L."/>
        </authorList>
    </citation>
    <scope>NUCLEOTIDE SEQUENCE [LARGE SCALE GENOMIC DNA]</scope>
    <source>
        <strain evidence="1">SQ_2022a</strain>
    </source>
</reference>
<protein>
    <submittedName>
        <fullName evidence="1">Uncharacterized protein</fullName>
    </submittedName>
</protein>
<organism evidence="1 2">
    <name type="scientific">Camellia lanceoleosa</name>
    <dbReference type="NCBI Taxonomy" id="1840588"/>
    <lineage>
        <taxon>Eukaryota</taxon>
        <taxon>Viridiplantae</taxon>
        <taxon>Streptophyta</taxon>
        <taxon>Embryophyta</taxon>
        <taxon>Tracheophyta</taxon>
        <taxon>Spermatophyta</taxon>
        <taxon>Magnoliopsida</taxon>
        <taxon>eudicotyledons</taxon>
        <taxon>Gunneridae</taxon>
        <taxon>Pentapetalae</taxon>
        <taxon>asterids</taxon>
        <taxon>Ericales</taxon>
        <taxon>Theaceae</taxon>
        <taxon>Camellia</taxon>
    </lineage>
</organism>
<dbReference type="Proteomes" id="UP001060215">
    <property type="component" value="Chromosome 2"/>
</dbReference>
<evidence type="ECO:0000313" key="2">
    <source>
        <dbReference type="Proteomes" id="UP001060215"/>
    </source>
</evidence>
<dbReference type="EMBL" id="CM045759">
    <property type="protein sequence ID" value="KAI8019082.1"/>
    <property type="molecule type" value="Genomic_DNA"/>
</dbReference>
<sequence>MLVMACSQRQPCAPYKFSPPKQKKHEDKLKKKKKKMEEERETSGEATAAAIEIGSCKPGKSNKIHPGAGASALSLNYK</sequence>
<comment type="caution">
    <text evidence="1">The sequence shown here is derived from an EMBL/GenBank/DDBJ whole genome shotgun (WGS) entry which is preliminary data.</text>
</comment>
<proteinExistence type="predicted"/>
<keyword evidence="2" id="KW-1185">Reference proteome</keyword>
<accession>A0ACC0HZM6</accession>
<evidence type="ECO:0000313" key="1">
    <source>
        <dbReference type="EMBL" id="KAI8019082.1"/>
    </source>
</evidence>
<gene>
    <name evidence="1" type="ORF">LOK49_LG04G01603</name>
</gene>